<protein>
    <submittedName>
        <fullName evidence="1">ADP-ribosylglycohydrolase</fullName>
    </submittedName>
</protein>
<sequence length="324" mass="36913">MTTKINKIKGLVYGGLIGDAMGVQFEFLPTEQVKIPSKLTYENSPFLNIEHGRWSDDGDNIILLLQTMTECNNSKIKFHMLYAKKLKFWANNGICELGDKTSIGCGNTVYTTVCDKIFEKDPHKAAFNTYQKRKSNSNGAIMKIAPLGMLSDEQEIITNTINVSKVTHYSTLSQAACLSITLLIHYIITERFNPFDSNETLKIIDHIINKVFKNVESLTLYEKQEFVKYIRVKKLDDLDLNEEFNVTYCLKTLGTAFWALCNIHKSYKYLMKNIYSKGGDTDTNGAVAGAIVGCCKGYTGLPENWLKNLKYKEYIEKQIKKFIY</sequence>
<evidence type="ECO:0000313" key="1">
    <source>
        <dbReference type="EMBL" id="QBK89453.1"/>
    </source>
</evidence>
<reference evidence="1" key="1">
    <citation type="journal article" date="2019" name="MBio">
        <title>Virus Genomes from Deep Sea Sediments Expand the Ocean Megavirome and Support Independent Origins of Viral Gigantism.</title>
        <authorList>
            <person name="Backstrom D."/>
            <person name="Yutin N."/>
            <person name="Jorgensen S.L."/>
            <person name="Dharamshi J."/>
            <person name="Homa F."/>
            <person name="Zaremba-Niedwiedzka K."/>
            <person name="Spang A."/>
            <person name="Wolf Y.I."/>
            <person name="Koonin E.V."/>
            <person name="Ettema T.J."/>
        </authorList>
    </citation>
    <scope>NUCLEOTIDE SEQUENCE</scope>
</reference>
<dbReference type="InterPro" id="IPR036705">
    <property type="entry name" value="Ribosyl_crysJ1_sf"/>
</dbReference>
<proteinExistence type="predicted"/>
<name>A0A481Z1C6_9VIRU</name>
<dbReference type="PANTHER" id="PTHR16222:SF28">
    <property type="entry name" value="ADP-RIBOSYLGLYCOHYDROLASE"/>
    <property type="match status" value="1"/>
</dbReference>
<gene>
    <name evidence="1" type="ORF">LCMiAC02_05480</name>
</gene>
<dbReference type="InterPro" id="IPR050792">
    <property type="entry name" value="ADP-ribosylglycohydrolase"/>
</dbReference>
<dbReference type="EMBL" id="MK500423">
    <property type="protein sequence ID" value="QBK89453.1"/>
    <property type="molecule type" value="Genomic_DNA"/>
</dbReference>
<dbReference type="SUPFAM" id="SSF101478">
    <property type="entry name" value="ADP-ribosylglycohydrolase"/>
    <property type="match status" value="1"/>
</dbReference>
<dbReference type="Gene3D" id="1.10.4080.10">
    <property type="entry name" value="ADP-ribosylation/Crystallin J1"/>
    <property type="match status" value="1"/>
</dbReference>
<organism evidence="1">
    <name type="scientific">Mimivirus LCMiAC02</name>
    <dbReference type="NCBI Taxonomy" id="2506609"/>
    <lineage>
        <taxon>Viruses</taxon>
        <taxon>Varidnaviria</taxon>
        <taxon>Bamfordvirae</taxon>
        <taxon>Nucleocytoviricota</taxon>
        <taxon>Megaviricetes</taxon>
        <taxon>Imitervirales</taxon>
        <taxon>Mimiviridae</taxon>
        <taxon>Klosneuvirinae</taxon>
    </lineage>
</organism>
<dbReference type="Pfam" id="PF03747">
    <property type="entry name" value="ADP_ribosyl_GH"/>
    <property type="match status" value="1"/>
</dbReference>
<dbReference type="InterPro" id="IPR005502">
    <property type="entry name" value="Ribosyl_crysJ1"/>
</dbReference>
<dbReference type="GO" id="GO:0016787">
    <property type="term" value="F:hydrolase activity"/>
    <property type="evidence" value="ECO:0007669"/>
    <property type="project" value="UniProtKB-KW"/>
</dbReference>
<keyword evidence="1" id="KW-0378">Hydrolase</keyword>
<accession>A0A481Z1C6</accession>
<dbReference type="PANTHER" id="PTHR16222">
    <property type="entry name" value="ADP-RIBOSYLGLYCOHYDROLASE"/>
    <property type="match status" value="1"/>
</dbReference>